<reference evidence="2 3" key="1">
    <citation type="journal article" date="2018" name="Nat. Biotechnol.">
        <title>A standardized bacterial taxonomy based on genome phylogeny substantially revises the tree of life.</title>
        <authorList>
            <person name="Parks D.H."/>
            <person name="Chuvochina M."/>
            <person name="Waite D.W."/>
            <person name="Rinke C."/>
            <person name="Skarshewski A."/>
            <person name="Chaumeil P.A."/>
            <person name="Hugenholtz P."/>
        </authorList>
    </citation>
    <scope>NUCLEOTIDE SEQUENCE [LARGE SCALE GENOMIC DNA]</scope>
    <source>
        <strain evidence="2">UBA11728</strain>
    </source>
</reference>
<dbReference type="EMBL" id="DPVV01000243">
    <property type="protein sequence ID" value="HCL02183.1"/>
    <property type="molecule type" value="Genomic_DNA"/>
</dbReference>
<comment type="caution">
    <text evidence="2">The sequence shown here is derived from an EMBL/GenBank/DDBJ whole genome shotgun (WGS) entry which is preliminary data.</text>
</comment>
<dbReference type="InterPro" id="IPR010178">
    <property type="entry name" value="Lit"/>
</dbReference>
<evidence type="ECO:0000313" key="2">
    <source>
        <dbReference type="EMBL" id="HCL02183.1"/>
    </source>
</evidence>
<feature type="transmembrane region" description="Helical" evidence="1">
    <location>
        <begin position="12"/>
        <end position="38"/>
    </location>
</feature>
<accession>A0A3D2X6D8</accession>
<dbReference type="AlphaFoldDB" id="A0A3D2X6D8"/>
<organism evidence="2 3">
    <name type="scientific">Lachnoclostridium phytofermentans</name>
    <dbReference type="NCBI Taxonomy" id="66219"/>
    <lineage>
        <taxon>Bacteria</taxon>
        <taxon>Bacillati</taxon>
        <taxon>Bacillota</taxon>
        <taxon>Clostridia</taxon>
        <taxon>Lachnospirales</taxon>
        <taxon>Lachnospiraceae</taxon>
    </lineage>
</organism>
<keyword evidence="1" id="KW-1133">Transmembrane helix</keyword>
<protein>
    <submittedName>
        <fullName evidence="2">TIGR01906 family membrane protein</fullName>
    </submittedName>
</protein>
<keyword evidence="1" id="KW-0472">Membrane</keyword>
<dbReference type="Proteomes" id="UP000262969">
    <property type="component" value="Unassembled WGS sequence"/>
</dbReference>
<dbReference type="NCBIfam" id="TIGR01906">
    <property type="entry name" value="integ_TIGR01906"/>
    <property type="match status" value="1"/>
</dbReference>
<feature type="transmembrane region" description="Helical" evidence="1">
    <location>
        <begin position="191"/>
        <end position="214"/>
    </location>
</feature>
<evidence type="ECO:0000256" key="1">
    <source>
        <dbReference type="SAM" id="Phobius"/>
    </source>
</evidence>
<feature type="transmembrane region" description="Helical" evidence="1">
    <location>
        <begin position="137"/>
        <end position="164"/>
    </location>
</feature>
<proteinExistence type="predicted"/>
<name>A0A3D2X6D8_9FIRM</name>
<keyword evidence="1" id="KW-0812">Transmembrane</keyword>
<gene>
    <name evidence="2" type="ORF">DHW61_07140</name>
</gene>
<feature type="transmembrane region" description="Helical" evidence="1">
    <location>
        <begin position="103"/>
        <end position="125"/>
    </location>
</feature>
<sequence>MKKYSRRNQKGNVNFIFDIGIGVVWTLFFISLGLILAINFRPLYYANIHWFQLDKYSGLSINEIKSNYNTLIDYCSPFYYGALKFPTLRSSVSGISHFEEVKVLFQFFYIMFLISSIFLLGVITWKKKRNDYRYLKVSSITAIILPMITLIGCSIDFDATFVIFHKIFFRNDDWIFDPYTDPIIDLLPQEFFLQCALIIVFVVLVGSLILYLCYRHFKKKNQVTPLLKPKMNYYY</sequence>
<dbReference type="Pfam" id="PF07314">
    <property type="entry name" value="Lit"/>
    <property type="match status" value="1"/>
</dbReference>
<evidence type="ECO:0000313" key="3">
    <source>
        <dbReference type="Proteomes" id="UP000262969"/>
    </source>
</evidence>